<evidence type="ECO:0000256" key="5">
    <source>
        <dbReference type="SAM" id="MobiDB-lite"/>
    </source>
</evidence>
<feature type="domain" description="Major facilitator superfamily (MFS) profile" evidence="7">
    <location>
        <begin position="35"/>
        <end position="522"/>
    </location>
</feature>
<dbReference type="InterPro" id="IPR020846">
    <property type="entry name" value="MFS_dom"/>
</dbReference>
<dbReference type="Pfam" id="PF07690">
    <property type="entry name" value="MFS_1"/>
    <property type="match status" value="1"/>
</dbReference>
<feature type="transmembrane region" description="Helical" evidence="6">
    <location>
        <begin position="100"/>
        <end position="119"/>
    </location>
</feature>
<feature type="transmembrane region" description="Helical" evidence="6">
    <location>
        <begin position="6"/>
        <end position="27"/>
    </location>
</feature>
<dbReference type="InterPro" id="IPR011701">
    <property type="entry name" value="MFS"/>
</dbReference>
<feature type="transmembrane region" description="Helical" evidence="6">
    <location>
        <begin position="255"/>
        <end position="277"/>
    </location>
</feature>
<dbReference type="PANTHER" id="PTHR23501">
    <property type="entry name" value="MAJOR FACILITATOR SUPERFAMILY"/>
    <property type="match status" value="1"/>
</dbReference>
<evidence type="ECO:0000313" key="8">
    <source>
        <dbReference type="EMBL" id="KAF2876336.1"/>
    </source>
</evidence>
<keyword evidence="2 6" id="KW-0812">Transmembrane</keyword>
<feature type="transmembrane region" description="Helical" evidence="6">
    <location>
        <begin position="394"/>
        <end position="415"/>
    </location>
</feature>
<dbReference type="SUPFAM" id="SSF103473">
    <property type="entry name" value="MFS general substrate transporter"/>
    <property type="match status" value="1"/>
</dbReference>
<sequence>MAEDTPSTVAAAAAASSVSTPAVVPILSKARLHIIIVGLWLCLFISAMDTTIITTGLIKISSEFNGLSQAAWLITAYLLTYNAFLMITARLTDVWGLKTILLACNIFFLIFSMACGGAQSMIQLIVFRAFQGIGGSGLYSLVFVAVMKLVDPAQMGFYSGVVSSVFAIANLLGPVLGGIITDHTTWRWMFWINGPIVGTSIAILFLAMPGLKDGKSTRERLRNFDSLGGILSVCWPIPLLFALQEGGVHYEWNSGIVIGTLVTGLAACLLFGGYEAWVSYKTTKDPVFPLRFLTNPAMALLLLSMFLLGMPFYVAVIQLPQRFQSVNFTSAERAGILLLPVTMLTPVGAMVAGALMGKKFNAEYILVISTAIITIGVGLLGSLPVHSKFSNATYGYEVITGFGLGFASSAYYFLLYTTVEEKDAAVGTGALNMVRTLGGCVAIAICSALHHSVLKDDLPMFLNPEQIKDSQDNNAALAQLSAETRADVGRVFGKSYNRQFQVLLAFTCLNFLVAMVLVVVRKKKGIFGLMPVRREENEFMKAAEEIPGKANDMKEIPSEEKDRPQRHDLDGHEDSRANERLGS</sequence>
<feature type="transmembrane region" description="Helical" evidence="6">
    <location>
        <begin position="70"/>
        <end position="88"/>
    </location>
</feature>
<feature type="transmembrane region" description="Helical" evidence="6">
    <location>
        <begin position="436"/>
        <end position="454"/>
    </location>
</feature>
<feature type="transmembrane region" description="Helical" evidence="6">
    <location>
        <begin position="500"/>
        <end position="520"/>
    </location>
</feature>
<dbReference type="PROSITE" id="PS50850">
    <property type="entry name" value="MFS"/>
    <property type="match status" value="1"/>
</dbReference>
<keyword evidence="9" id="KW-1185">Reference proteome</keyword>
<feature type="transmembrane region" description="Helical" evidence="6">
    <location>
        <begin position="34"/>
        <end position="58"/>
    </location>
</feature>
<feature type="transmembrane region" description="Helical" evidence="6">
    <location>
        <begin position="336"/>
        <end position="357"/>
    </location>
</feature>
<keyword evidence="4 6" id="KW-0472">Membrane</keyword>
<feature type="transmembrane region" description="Helical" evidence="6">
    <location>
        <begin position="223"/>
        <end position="243"/>
    </location>
</feature>
<feature type="region of interest" description="Disordered" evidence="5">
    <location>
        <begin position="543"/>
        <end position="583"/>
    </location>
</feature>
<feature type="transmembrane region" description="Helical" evidence="6">
    <location>
        <begin position="157"/>
        <end position="176"/>
    </location>
</feature>
<feature type="transmembrane region" description="Helical" evidence="6">
    <location>
        <begin position="125"/>
        <end position="145"/>
    </location>
</feature>
<gene>
    <name evidence="8" type="ORF">BDV95DRAFT_483824</name>
</gene>
<dbReference type="GO" id="GO:0022857">
    <property type="term" value="F:transmembrane transporter activity"/>
    <property type="evidence" value="ECO:0007669"/>
    <property type="project" value="InterPro"/>
</dbReference>
<dbReference type="AlphaFoldDB" id="A0A7C8MEL9"/>
<dbReference type="GO" id="GO:0005886">
    <property type="term" value="C:plasma membrane"/>
    <property type="evidence" value="ECO:0007669"/>
    <property type="project" value="TreeGrafter"/>
</dbReference>
<accession>A0A7C8MEL9</accession>
<feature type="transmembrane region" description="Helical" evidence="6">
    <location>
        <begin position="297"/>
        <end position="316"/>
    </location>
</feature>
<reference evidence="8 9" key="1">
    <citation type="submission" date="2020-01" db="EMBL/GenBank/DDBJ databases">
        <authorList>
            <consortium name="DOE Joint Genome Institute"/>
            <person name="Haridas S."/>
            <person name="Albert R."/>
            <person name="Binder M."/>
            <person name="Bloem J."/>
            <person name="Labutti K."/>
            <person name="Salamov A."/>
            <person name="Andreopoulos B."/>
            <person name="Baker S.E."/>
            <person name="Barry K."/>
            <person name="Bills G."/>
            <person name="Bluhm B.H."/>
            <person name="Cannon C."/>
            <person name="Castanera R."/>
            <person name="Culley D.E."/>
            <person name="Daum C."/>
            <person name="Ezra D."/>
            <person name="Gonzalez J.B."/>
            <person name="Henrissat B."/>
            <person name="Kuo A."/>
            <person name="Liang C."/>
            <person name="Lipzen A."/>
            <person name="Lutzoni F."/>
            <person name="Magnuson J."/>
            <person name="Mondo S."/>
            <person name="Nolan M."/>
            <person name="Ohm R."/>
            <person name="Pangilinan J."/>
            <person name="Park H.-J.H."/>
            <person name="Ramirez L."/>
            <person name="Alfaro M."/>
            <person name="Sun H."/>
            <person name="Tritt A."/>
            <person name="Yoshinaga Y."/>
            <person name="Zwiers L.-H.L."/>
            <person name="Turgeon B.G."/>
            <person name="Goodwin S.B."/>
            <person name="Spatafora J.W."/>
            <person name="Crous P.W."/>
            <person name="Grigoriev I.V."/>
        </authorList>
    </citation>
    <scope>NUCLEOTIDE SEQUENCE [LARGE SCALE GENOMIC DNA]</scope>
    <source>
        <strain evidence="8 9">CBS 611.86</strain>
    </source>
</reference>
<comment type="subcellular location">
    <subcellularLocation>
        <location evidence="1">Membrane</location>
        <topology evidence="1">Multi-pass membrane protein</topology>
    </subcellularLocation>
</comment>
<feature type="transmembrane region" description="Helical" evidence="6">
    <location>
        <begin position="364"/>
        <end position="382"/>
    </location>
</feature>
<dbReference type="PANTHER" id="PTHR23501:SF43">
    <property type="entry name" value="MULTIDRUG TRANSPORTER, PUTATIVE (AFU_ORTHOLOGUE AFUA_6G03040)-RELATED"/>
    <property type="match status" value="1"/>
</dbReference>
<dbReference type="EMBL" id="JAADJZ010000003">
    <property type="protein sequence ID" value="KAF2876336.1"/>
    <property type="molecule type" value="Genomic_DNA"/>
</dbReference>
<evidence type="ECO:0000259" key="7">
    <source>
        <dbReference type="PROSITE" id="PS50850"/>
    </source>
</evidence>
<dbReference type="OrthoDB" id="440553at2759"/>
<keyword evidence="3 6" id="KW-1133">Transmembrane helix</keyword>
<dbReference type="Proteomes" id="UP000481861">
    <property type="component" value="Unassembled WGS sequence"/>
</dbReference>
<feature type="transmembrane region" description="Helical" evidence="6">
    <location>
        <begin position="188"/>
        <end position="211"/>
    </location>
</feature>
<evidence type="ECO:0000256" key="3">
    <source>
        <dbReference type="ARBA" id="ARBA00022989"/>
    </source>
</evidence>
<organism evidence="8 9">
    <name type="scientific">Massariosphaeria phaeospora</name>
    <dbReference type="NCBI Taxonomy" id="100035"/>
    <lineage>
        <taxon>Eukaryota</taxon>
        <taxon>Fungi</taxon>
        <taxon>Dikarya</taxon>
        <taxon>Ascomycota</taxon>
        <taxon>Pezizomycotina</taxon>
        <taxon>Dothideomycetes</taxon>
        <taxon>Pleosporomycetidae</taxon>
        <taxon>Pleosporales</taxon>
        <taxon>Pleosporales incertae sedis</taxon>
        <taxon>Massariosphaeria</taxon>
    </lineage>
</organism>
<evidence type="ECO:0000313" key="9">
    <source>
        <dbReference type="Proteomes" id="UP000481861"/>
    </source>
</evidence>
<evidence type="ECO:0000256" key="6">
    <source>
        <dbReference type="SAM" id="Phobius"/>
    </source>
</evidence>
<dbReference type="Gene3D" id="1.20.1250.20">
    <property type="entry name" value="MFS general substrate transporter like domains"/>
    <property type="match status" value="1"/>
</dbReference>
<evidence type="ECO:0000256" key="2">
    <source>
        <dbReference type="ARBA" id="ARBA00022692"/>
    </source>
</evidence>
<name>A0A7C8MEL9_9PLEO</name>
<dbReference type="PRINTS" id="PR01036">
    <property type="entry name" value="TCRTETB"/>
</dbReference>
<proteinExistence type="predicted"/>
<protein>
    <submittedName>
        <fullName evidence="8">Major facilitator superfamily domain-containing protein</fullName>
    </submittedName>
</protein>
<dbReference type="Gene3D" id="1.20.1720.10">
    <property type="entry name" value="Multidrug resistance protein D"/>
    <property type="match status" value="1"/>
</dbReference>
<evidence type="ECO:0000256" key="1">
    <source>
        <dbReference type="ARBA" id="ARBA00004141"/>
    </source>
</evidence>
<dbReference type="InterPro" id="IPR036259">
    <property type="entry name" value="MFS_trans_sf"/>
</dbReference>
<evidence type="ECO:0000256" key="4">
    <source>
        <dbReference type="ARBA" id="ARBA00023136"/>
    </source>
</evidence>
<comment type="caution">
    <text evidence="8">The sequence shown here is derived from an EMBL/GenBank/DDBJ whole genome shotgun (WGS) entry which is preliminary data.</text>
</comment>